<protein>
    <submittedName>
        <fullName evidence="1">Uncharacterized protein</fullName>
    </submittedName>
</protein>
<organism evidence="1">
    <name type="scientific">Rhizophora mucronata</name>
    <name type="common">Asiatic mangrove</name>
    <dbReference type="NCBI Taxonomy" id="61149"/>
    <lineage>
        <taxon>Eukaryota</taxon>
        <taxon>Viridiplantae</taxon>
        <taxon>Streptophyta</taxon>
        <taxon>Embryophyta</taxon>
        <taxon>Tracheophyta</taxon>
        <taxon>Spermatophyta</taxon>
        <taxon>Magnoliopsida</taxon>
        <taxon>eudicotyledons</taxon>
        <taxon>Gunneridae</taxon>
        <taxon>Pentapetalae</taxon>
        <taxon>rosids</taxon>
        <taxon>fabids</taxon>
        <taxon>Malpighiales</taxon>
        <taxon>Rhizophoraceae</taxon>
        <taxon>Rhizophora</taxon>
    </lineage>
</organism>
<accession>A0A2P2QI36</accession>
<sequence length="19" mass="2284">MLCPCFLHLSSKSYRLAWK</sequence>
<name>A0A2P2QI36_RHIMU</name>
<proteinExistence type="predicted"/>
<evidence type="ECO:0000313" key="1">
    <source>
        <dbReference type="EMBL" id="MBX66567.1"/>
    </source>
</evidence>
<reference evidence="1" key="1">
    <citation type="submission" date="2018-02" db="EMBL/GenBank/DDBJ databases">
        <title>Rhizophora mucronata_Transcriptome.</title>
        <authorList>
            <person name="Meera S.P."/>
            <person name="Sreeshan A."/>
            <person name="Augustine A."/>
        </authorList>
    </citation>
    <scope>NUCLEOTIDE SEQUENCE</scope>
    <source>
        <tissue evidence="1">Leaf</tissue>
    </source>
</reference>
<dbReference type="AlphaFoldDB" id="A0A2P2QI36"/>
<dbReference type="EMBL" id="GGEC01086083">
    <property type="protein sequence ID" value="MBX66567.1"/>
    <property type="molecule type" value="Transcribed_RNA"/>
</dbReference>